<sequence>MADLLLLIPVSETDFLPTSQWFARTCLTQKAQRPPGTTQSSTLIDFLPRSTVDSTTTITVIATTSFTRIPLPSFALPRPPLRLDLITANTNTSTSGVLSCIFAFGTFTFDAFFAASPDITLEATTTTSMSVKRNTNHSGIASSKLIYAQSFSHHH</sequence>
<gene>
    <name evidence="1" type="ORF">TASK_LOCUS2822</name>
</gene>
<evidence type="ECO:0000313" key="2">
    <source>
        <dbReference type="Proteomes" id="UP000282613"/>
    </source>
</evidence>
<dbReference type="AlphaFoldDB" id="A0A0R3VZH7"/>
<reference evidence="3" key="1">
    <citation type="submission" date="2017-02" db="UniProtKB">
        <authorList>
            <consortium name="WormBaseParasite"/>
        </authorList>
    </citation>
    <scope>IDENTIFICATION</scope>
</reference>
<protein>
    <submittedName>
        <fullName evidence="1 3">Uncharacterized protein</fullName>
    </submittedName>
</protein>
<keyword evidence="2" id="KW-1185">Reference proteome</keyword>
<accession>A0A0R3VZH7</accession>
<evidence type="ECO:0000313" key="3">
    <source>
        <dbReference type="WBParaSite" id="TASK_0000282101-mRNA-1"/>
    </source>
</evidence>
<proteinExistence type="predicted"/>
<dbReference type="WBParaSite" id="TASK_0000282101-mRNA-1">
    <property type="protein sequence ID" value="TASK_0000282101-mRNA-1"/>
    <property type="gene ID" value="TASK_0000282101"/>
</dbReference>
<dbReference type="Proteomes" id="UP000282613">
    <property type="component" value="Unassembled WGS sequence"/>
</dbReference>
<evidence type="ECO:0000313" key="1">
    <source>
        <dbReference type="EMBL" id="VDK26272.1"/>
    </source>
</evidence>
<name>A0A0R3VZH7_TAEAS</name>
<reference evidence="1 2" key="2">
    <citation type="submission" date="2018-11" db="EMBL/GenBank/DDBJ databases">
        <authorList>
            <consortium name="Pathogen Informatics"/>
        </authorList>
    </citation>
    <scope>NUCLEOTIDE SEQUENCE [LARGE SCALE GENOMIC DNA]</scope>
</reference>
<organism evidence="3">
    <name type="scientific">Taenia asiatica</name>
    <name type="common">Asian tapeworm</name>
    <dbReference type="NCBI Taxonomy" id="60517"/>
    <lineage>
        <taxon>Eukaryota</taxon>
        <taxon>Metazoa</taxon>
        <taxon>Spiralia</taxon>
        <taxon>Lophotrochozoa</taxon>
        <taxon>Platyhelminthes</taxon>
        <taxon>Cestoda</taxon>
        <taxon>Eucestoda</taxon>
        <taxon>Cyclophyllidea</taxon>
        <taxon>Taeniidae</taxon>
        <taxon>Taenia</taxon>
    </lineage>
</organism>
<dbReference type="EMBL" id="UYRS01003289">
    <property type="protein sequence ID" value="VDK26272.1"/>
    <property type="molecule type" value="Genomic_DNA"/>
</dbReference>